<accession>A0A0R1RB05</accession>
<evidence type="ECO:0000313" key="5">
    <source>
        <dbReference type="EMBL" id="KRL52308.1"/>
    </source>
</evidence>
<dbReference type="SUPFAM" id="SSF46689">
    <property type="entry name" value="Homeodomain-like"/>
    <property type="match status" value="1"/>
</dbReference>
<dbReference type="InterPro" id="IPR047640">
    <property type="entry name" value="RpiR-like"/>
</dbReference>
<proteinExistence type="predicted"/>
<dbReference type="InterPro" id="IPR000281">
    <property type="entry name" value="HTH_RpiR"/>
</dbReference>
<reference evidence="5 6" key="1">
    <citation type="journal article" date="2015" name="Genome Announc.">
        <title>Expanding the biotechnology potential of lactobacilli through comparative genomics of 213 strains and associated genera.</title>
        <authorList>
            <person name="Sun Z."/>
            <person name="Harris H.M."/>
            <person name="McCann A."/>
            <person name="Guo C."/>
            <person name="Argimon S."/>
            <person name="Zhang W."/>
            <person name="Yang X."/>
            <person name="Jeffery I.B."/>
            <person name="Cooney J.C."/>
            <person name="Kagawa T.F."/>
            <person name="Liu W."/>
            <person name="Song Y."/>
            <person name="Salvetti E."/>
            <person name="Wrobel A."/>
            <person name="Rasinkangas P."/>
            <person name="Parkhill J."/>
            <person name="Rea M.C."/>
            <person name="O'Sullivan O."/>
            <person name="Ritari J."/>
            <person name="Douillard F.P."/>
            <person name="Paul Ross R."/>
            <person name="Yang R."/>
            <person name="Briner A.E."/>
            <person name="Felis G.E."/>
            <person name="de Vos W.M."/>
            <person name="Barrangou R."/>
            <person name="Klaenhammer T.R."/>
            <person name="Caufield P.W."/>
            <person name="Cui Y."/>
            <person name="Zhang H."/>
            <person name="O'Toole P.W."/>
        </authorList>
    </citation>
    <scope>NUCLEOTIDE SEQUENCE [LARGE SCALE GENOMIC DNA]</scope>
    <source>
        <strain evidence="5 6">DSM 13343</strain>
    </source>
</reference>
<dbReference type="Pfam" id="PF01380">
    <property type="entry name" value="SIS"/>
    <property type="match status" value="1"/>
</dbReference>
<dbReference type="PATRIC" id="fig|1423769.4.peg.2766"/>
<keyword evidence="1" id="KW-0805">Transcription regulation</keyword>
<dbReference type="PANTHER" id="PTHR30514">
    <property type="entry name" value="GLUCOKINASE"/>
    <property type="match status" value="1"/>
</dbReference>
<dbReference type="GO" id="GO:0003700">
    <property type="term" value="F:DNA-binding transcription factor activity"/>
    <property type="evidence" value="ECO:0007669"/>
    <property type="project" value="InterPro"/>
</dbReference>
<evidence type="ECO:0000313" key="6">
    <source>
        <dbReference type="Proteomes" id="UP000051790"/>
    </source>
</evidence>
<dbReference type="Pfam" id="PF01418">
    <property type="entry name" value="HTH_6"/>
    <property type="match status" value="1"/>
</dbReference>
<evidence type="ECO:0000256" key="3">
    <source>
        <dbReference type="ARBA" id="ARBA00023163"/>
    </source>
</evidence>
<dbReference type="EMBL" id="AZEU01000041">
    <property type="protein sequence ID" value="KRL52308.1"/>
    <property type="molecule type" value="Genomic_DNA"/>
</dbReference>
<dbReference type="GO" id="GO:0097367">
    <property type="term" value="F:carbohydrate derivative binding"/>
    <property type="evidence" value="ECO:0007669"/>
    <property type="project" value="InterPro"/>
</dbReference>
<feature type="domain" description="HTH rpiR-type" evidence="4">
    <location>
        <begin position="1"/>
        <end position="77"/>
    </location>
</feature>
<dbReference type="Gene3D" id="3.40.50.10490">
    <property type="entry name" value="Glucose-6-phosphate isomerase like protein, domain 1"/>
    <property type="match status" value="1"/>
</dbReference>
<dbReference type="GO" id="GO:1901135">
    <property type="term" value="P:carbohydrate derivative metabolic process"/>
    <property type="evidence" value="ECO:0007669"/>
    <property type="project" value="InterPro"/>
</dbReference>
<sequence length="251" mass="28657">MSFEDLINKNADRLNQNDMQLVSFLLRNRDTIGELKSTEIADRVYSSPASLTRLSKKLGFSGFTELRYVITAEAKEQDQVKKNHTEALIKDMNDTIKLLSQTDLIPTVNLMHDASHIYLYGTDWGEKRACNLLARNFLACKMTLYTIPSITELKWLLPTLHSDDLLIVISYRGENVELNEGLMSLKLRKVPILSITPLSKNSTASRADYNLYYCSTRLDIQAAPGIDYNFFSPLEFVVDATFRYYLDVYGV</sequence>
<comment type="caution">
    <text evidence="5">The sequence shown here is derived from an EMBL/GenBank/DDBJ whole genome shotgun (WGS) entry which is preliminary data.</text>
</comment>
<organism evidence="5 6">
    <name type="scientific">Lacticaseibacillus manihotivorans DSM 13343 = JCM 12514</name>
    <dbReference type="NCBI Taxonomy" id="1423769"/>
    <lineage>
        <taxon>Bacteria</taxon>
        <taxon>Bacillati</taxon>
        <taxon>Bacillota</taxon>
        <taxon>Bacilli</taxon>
        <taxon>Lactobacillales</taxon>
        <taxon>Lactobacillaceae</taxon>
        <taxon>Lacticaseibacillus</taxon>
    </lineage>
</organism>
<evidence type="ECO:0000256" key="1">
    <source>
        <dbReference type="ARBA" id="ARBA00023015"/>
    </source>
</evidence>
<keyword evidence="3" id="KW-0804">Transcription</keyword>
<protein>
    <submittedName>
        <fullName evidence="5">RpiR family transcriptional regulator</fullName>
    </submittedName>
</protein>
<dbReference type="SUPFAM" id="SSF53697">
    <property type="entry name" value="SIS domain"/>
    <property type="match status" value="1"/>
</dbReference>
<keyword evidence="2" id="KW-0238">DNA-binding</keyword>
<dbReference type="InterPro" id="IPR009057">
    <property type="entry name" value="Homeodomain-like_sf"/>
</dbReference>
<evidence type="ECO:0000259" key="4">
    <source>
        <dbReference type="PROSITE" id="PS51071"/>
    </source>
</evidence>
<dbReference type="AlphaFoldDB" id="A0A0R1RB05"/>
<dbReference type="CDD" id="cd05013">
    <property type="entry name" value="SIS_RpiR"/>
    <property type="match status" value="1"/>
</dbReference>
<keyword evidence="6" id="KW-1185">Reference proteome</keyword>
<name>A0A0R1RB05_9LACO</name>
<dbReference type="InterPro" id="IPR036388">
    <property type="entry name" value="WH-like_DNA-bd_sf"/>
</dbReference>
<evidence type="ECO:0000256" key="2">
    <source>
        <dbReference type="ARBA" id="ARBA00023125"/>
    </source>
</evidence>
<dbReference type="OrthoDB" id="1648815at2"/>
<dbReference type="PANTHER" id="PTHR30514:SF1">
    <property type="entry name" value="HTH-TYPE TRANSCRIPTIONAL REGULATOR HEXR-RELATED"/>
    <property type="match status" value="1"/>
</dbReference>
<dbReference type="Proteomes" id="UP000051790">
    <property type="component" value="Unassembled WGS sequence"/>
</dbReference>
<dbReference type="InterPro" id="IPR046348">
    <property type="entry name" value="SIS_dom_sf"/>
</dbReference>
<gene>
    <name evidence="5" type="ORF">FD01_GL002561</name>
</gene>
<dbReference type="InterPro" id="IPR001347">
    <property type="entry name" value="SIS_dom"/>
</dbReference>
<dbReference type="RefSeq" id="WP_056962498.1">
    <property type="nucleotide sequence ID" value="NZ_AZEU01000041.1"/>
</dbReference>
<dbReference type="GO" id="GO:0003677">
    <property type="term" value="F:DNA binding"/>
    <property type="evidence" value="ECO:0007669"/>
    <property type="project" value="UniProtKB-KW"/>
</dbReference>
<dbReference type="InterPro" id="IPR035472">
    <property type="entry name" value="RpiR-like_SIS"/>
</dbReference>
<dbReference type="PROSITE" id="PS51071">
    <property type="entry name" value="HTH_RPIR"/>
    <property type="match status" value="1"/>
</dbReference>
<dbReference type="Gene3D" id="1.10.10.10">
    <property type="entry name" value="Winged helix-like DNA-binding domain superfamily/Winged helix DNA-binding domain"/>
    <property type="match status" value="1"/>
</dbReference>